<evidence type="ECO:0000313" key="4">
    <source>
        <dbReference type="Proteomes" id="UP001596297"/>
    </source>
</evidence>
<name>A0ABW1YE75_9DEIO</name>
<dbReference type="InterPro" id="IPR051201">
    <property type="entry name" value="Chloro_Bact_Ser_Proteases"/>
</dbReference>
<dbReference type="Pfam" id="PF13365">
    <property type="entry name" value="Trypsin_2"/>
    <property type="match status" value="1"/>
</dbReference>
<dbReference type="EMBL" id="JBHSWD010000001">
    <property type="protein sequence ID" value="MFC6591822.1"/>
    <property type="molecule type" value="Genomic_DNA"/>
</dbReference>
<dbReference type="PANTHER" id="PTHR43343">
    <property type="entry name" value="PEPTIDASE S12"/>
    <property type="match status" value="1"/>
</dbReference>
<evidence type="ECO:0000256" key="2">
    <source>
        <dbReference type="ARBA" id="ARBA00022801"/>
    </source>
</evidence>
<gene>
    <name evidence="3" type="ORF">ACFP81_07215</name>
</gene>
<dbReference type="EC" id="3.4.21.-" evidence="3"/>
<keyword evidence="1 3" id="KW-0645">Protease</keyword>
<reference evidence="4" key="1">
    <citation type="journal article" date="2019" name="Int. J. Syst. Evol. Microbiol.">
        <title>The Global Catalogue of Microorganisms (GCM) 10K type strain sequencing project: providing services to taxonomists for standard genome sequencing and annotation.</title>
        <authorList>
            <consortium name="The Broad Institute Genomics Platform"/>
            <consortium name="The Broad Institute Genome Sequencing Center for Infectious Disease"/>
            <person name="Wu L."/>
            <person name="Ma J."/>
        </authorList>
    </citation>
    <scope>NUCLEOTIDE SEQUENCE [LARGE SCALE GENOMIC DNA]</scope>
    <source>
        <strain evidence="4">CGMCC 1.15772</strain>
    </source>
</reference>
<evidence type="ECO:0000256" key="1">
    <source>
        <dbReference type="ARBA" id="ARBA00022670"/>
    </source>
</evidence>
<dbReference type="PANTHER" id="PTHR43343:SF3">
    <property type="entry name" value="PROTEASE DO-LIKE 8, CHLOROPLASTIC"/>
    <property type="match status" value="1"/>
</dbReference>
<proteinExistence type="predicted"/>
<protein>
    <submittedName>
        <fullName evidence="3">S1C family serine protease</fullName>
        <ecNumber evidence="3">3.4.21.-</ecNumber>
    </submittedName>
</protein>
<dbReference type="PRINTS" id="PR00834">
    <property type="entry name" value="PROTEASES2C"/>
</dbReference>
<dbReference type="GO" id="GO:0008233">
    <property type="term" value="F:peptidase activity"/>
    <property type="evidence" value="ECO:0007669"/>
    <property type="project" value="UniProtKB-KW"/>
</dbReference>
<keyword evidence="2 3" id="KW-0378">Hydrolase</keyword>
<comment type="caution">
    <text evidence="3">The sequence shown here is derived from an EMBL/GenBank/DDBJ whole genome shotgun (WGS) entry which is preliminary data.</text>
</comment>
<dbReference type="RefSeq" id="WP_380082834.1">
    <property type="nucleotide sequence ID" value="NZ_JBHSWD010000001.1"/>
</dbReference>
<accession>A0ABW1YE75</accession>
<dbReference type="Proteomes" id="UP001596297">
    <property type="component" value="Unassembled WGS sequence"/>
</dbReference>
<sequence>MVRIGSVDLSRGEAGLGTGFFIEADGQVLTAYHVVSEGRFFQVQTLAGRRYPARLVAFDAAADTALLQVDSKEIFPTLPISPKKPRPGQPVLAIGNSGGDFLQPRQGRLLRLDAAAGRADFPQGTLEMDAPLAPGDSGGPILNRQGQVIGVVSYVRVGDSGETETSYAIPLVEGSDLLAALKAGEQRDHPVVGLVFDVLHDGLTDPPAGLSRAWPVAAPPRQLACAAQSTTRQVT</sequence>
<dbReference type="InterPro" id="IPR009003">
    <property type="entry name" value="Peptidase_S1_PA"/>
</dbReference>
<dbReference type="SUPFAM" id="SSF50494">
    <property type="entry name" value="Trypsin-like serine proteases"/>
    <property type="match status" value="1"/>
</dbReference>
<keyword evidence="4" id="KW-1185">Reference proteome</keyword>
<dbReference type="InterPro" id="IPR001940">
    <property type="entry name" value="Peptidase_S1C"/>
</dbReference>
<dbReference type="GO" id="GO:0006508">
    <property type="term" value="P:proteolysis"/>
    <property type="evidence" value="ECO:0007669"/>
    <property type="project" value="UniProtKB-KW"/>
</dbReference>
<dbReference type="Gene3D" id="2.40.10.120">
    <property type="match status" value="1"/>
</dbReference>
<organism evidence="3 4">
    <name type="scientific">Deinococcus lacus</name>
    <dbReference type="NCBI Taxonomy" id="392561"/>
    <lineage>
        <taxon>Bacteria</taxon>
        <taxon>Thermotogati</taxon>
        <taxon>Deinococcota</taxon>
        <taxon>Deinococci</taxon>
        <taxon>Deinococcales</taxon>
        <taxon>Deinococcaceae</taxon>
        <taxon>Deinococcus</taxon>
    </lineage>
</organism>
<evidence type="ECO:0000313" key="3">
    <source>
        <dbReference type="EMBL" id="MFC6591822.1"/>
    </source>
</evidence>